<reference evidence="4" key="2">
    <citation type="journal article" date="2017" name="Genome Biol.">
        <title>Comparative genomics reveals high biological diversity and specific adaptations in the industrially and medically important fungal genus Aspergillus.</title>
        <authorList>
            <person name="de Vries R.P."/>
            <person name="Riley R."/>
            <person name="Wiebenga A."/>
            <person name="Aguilar-Osorio G."/>
            <person name="Amillis S."/>
            <person name="Uchima C.A."/>
            <person name="Anderluh G."/>
            <person name="Asadollahi M."/>
            <person name="Askin M."/>
            <person name="Barry K."/>
            <person name="Battaglia E."/>
            <person name="Bayram O."/>
            <person name="Benocci T."/>
            <person name="Braus-Stromeyer S.A."/>
            <person name="Caldana C."/>
            <person name="Canovas D."/>
            <person name="Cerqueira G.C."/>
            <person name="Chen F."/>
            <person name="Chen W."/>
            <person name="Choi C."/>
            <person name="Clum A."/>
            <person name="Dos Santos R.A."/>
            <person name="Damasio A.R."/>
            <person name="Diallinas G."/>
            <person name="Emri T."/>
            <person name="Fekete E."/>
            <person name="Flipphi M."/>
            <person name="Freyberg S."/>
            <person name="Gallo A."/>
            <person name="Gournas C."/>
            <person name="Habgood R."/>
            <person name="Hainaut M."/>
            <person name="Harispe M.L."/>
            <person name="Henrissat B."/>
            <person name="Hilden K.S."/>
            <person name="Hope R."/>
            <person name="Hossain A."/>
            <person name="Karabika E."/>
            <person name="Karaffa L."/>
            <person name="Karanyi Z."/>
            <person name="Krasevec N."/>
            <person name="Kuo A."/>
            <person name="Kusch H."/>
            <person name="LaButti K."/>
            <person name="Lagendijk E.L."/>
            <person name="Lapidus A."/>
            <person name="Levasseur A."/>
            <person name="Lindquist E."/>
            <person name="Lipzen A."/>
            <person name="Logrieco A.F."/>
            <person name="MacCabe A."/>
            <person name="Maekelae M.R."/>
            <person name="Malavazi I."/>
            <person name="Melin P."/>
            <person name="Meyer V."/>
            <person name="Mielnichuk N."/>
            <person name="Miskei M."/>
            <person name="Molnar A.P."/>
            <person name="Mule G."/>
            <person name="Ngan C.Y."/>
            <person name="Orejas M."/>
            <person name="Orosz E."/>
            <person name="Ouedraogo J.P."/>
            <person name="Overkamp K.M."/>
            <person name="Park H.-S."/>
            <person name="Perrone G."/>
            <person name="Piumi F."/>
            <person name="Punt P.J."/>
            <person name="Ram A.F."/>
            <person name="Ramon A."/>
            <person name="Rauscher S."/>
            <person name="Record E."/>
            <person name="Riano-Pachon D.M."/>
            <person name="Robert V."/>
            <person name="Roehrig J."/>
            <person name="Ruller R."/>
            <person name="Salamov A."/>
            <person name="Salih N.S."/>
            <person name="Samson R.A."/>
            <person name="Sandor E."/>
            <person name="Sanguinetti M."/>
            <person name="Schuetze T."/>
            <person name="Sepcic K."/>
            <person name="Shelest E."/>
            <person name="Sherlock G."/>
            <person name="Sophianopoulou V."/>
            <person name="Squina F.M."/>
            <person name="Sun H."/>
            <person name="Susca A."/>
            <person name="Todd R.B."/>
            <person name="Tsang A."/>
            <person name="Unkles S.E."/>
            <person name="van de Wiele N."/>
            <person name="van Rossen-Uffink D."/>
            <person name="Oliveira J.V."/>
            <person name="Vesth T.C."/>
            <person name="Visser J."/>
            <person name="Yu J.-H."/>
            <person name="Zhou M."/>
            <person name="Andersen M.R."/>
            <person name="Archer D.B."/>
            <person name="Baker S.E."/>
            <person name="Benoit I."/>
            <person name="Brakhage A.A."/>
            <person name="Braus G.H."/>
            <person name="Fischer R."/>
            <person name="Frisvad J.C."/>
            <person name="Goldman G.H."/>
            <person name="Houbraken J."/>
            <person name="Oakley B."/>
            <person name="Pocsi I."/>
            <person name="Scazzocchio C."/>
            <person name="Seiboth B."/>
            <person name="vanKuyk P.A."/>
            <person name="Wortman J."/>
            <person name="Dyer P.S."/>
            <person name="Grigoriev I.V."/>
        </authorList>
    </citation>
    <scope>NUCLEOTIDE SEQUENCE [LARGE SCALE GENOMIC DNA]</scope>
    <source>
        <strain evidence="4">ITEM 5010</strain>
    </source>
</reference>
<dbReference type="EMBL" id="KV907493">
    <property type="protein sequence ID" value="OOG00253.1"/>
    <property type="molecule type" value="Genomic_DNA"/>
</dbReference>
<dbReference type="VEuPathDB" id="FungiDB:ASPCADRAFT_39171"/>
<sequence>MFKQYSHILSHKRRRSRGSTINQVLSAAQSEPASETPTATEPVEVWGYSQPLPEDDEHLKECFTTLTPRIHKYDHVAQRGSDRFVQDLTAALSSDEPQTSYLSSPVGNYASFLYPECLPERLETVAYLTELGSLHDGMFHKPKGKAPAEKPDEPVESPRVAARKQLLEKAMSELSEKDKDGHEIIDCYRSNWLVTPEVPTAENCANLDDYVARRRLNAGIE</sequence>
<feature type="region of interest" description="Disordered" evidence="1">
    <location>
        <begin position="1"/>
        <end position="42"/>
    </location>
</feature>
<evidence type="ECO:0000256" key="1">
    <source>
        <dbReference type="SAM" id="MobiDB-lite"/>
    </source>
</evidence>
<protein>
    <submittedName>
        <fullName evidence="3">Uncharacterized protein</fullName>
    </submittedName>
</protein>
<evidence type="ECO:0000313" key="2">
    <source>
        <dbReference type="EMBL" id="OOG00253.1"/>
    </source>
</evidence>
<keyword evidence="4" id="KW-1185">Reference proteome</keyword>
<dbReference type="Proteomes" id="UP000188318">
    <property type="component" value="Unassembled WGS sequence"/>
</dbReference>
<dbReference type="EMBL" id="KV907493">
    <property type="protein sequence ID" value="OOG00271.1"/>
    <property type="molecule type" value="Genomic_DNA"/>
</dbReference>
<dbReference type="InterPro" id="IPR008949">
    <property type="entry name" value="Isoprenoid_synthase_dom_sf"/>
</dbReference>
<evidence type="ECO:0000313" key="4">
    <source>
        <dbReference type="Proteomes" id="UP000188318"/>
    </source>
</evidence>
<reference evidence="3" key="1">
    <citation type="submission" date="2016-12" db="EMBL/GenBank/DDBJ databases">
        <authorList>
            <consortium name="DOE Joint Genome Institute"/>
            <person name="Riley R."/>
            <person name="Kuo A."/>
            <person name="Sun H."/>
            <person name="Pangilinan J."/>
            <person name="Culley D."/>
            <person name="Salamov A."/>
            <person name="Magnuson J."/>
            <person name="Bruno K."/>
            <person name="Henrissat B."/>
            <person name="Berka R."/>
            <person name="Tsang A."/>
            <person name="Barry K."/>
            <person name="lapidus A."/>
            <person name="Martin J."/>
            <person name="Lindquist E."/>
            <person name="Wang Z."/>
            <person name="Baker S."/>
            <person name="Grigoriev I."/>
            <person name="Nordberg H.P."/>
            <person name="Cantor M.N."/>
            <person name="Hua S.X."/>
        </authorList>
    </citation>
    <scope>NUCLEOTIDE SEQUENCE [LARGE SCALE GENOMIC DNA]</scope>
    <source>
        <strain evidence="3">ITEM 5010</strain>
    </source>
</reference>
<dbReference type="Gene3D" id="1.10.600.10">
    <property type="entry name" value="Farnesyl Diphosphate Synthase"/>
    <property type="match status" value="1"/>
</dbReference>
<dbReference type="VEuPathDB" id="FungiDB:ASPCADRAFT_39090"/>
<dbReference type="SUPFAM" id="SSF48576">
    <property type="entry name" value="Terpenoid synthases"/>
    <property type="match status" value="1"/>
</dbReference>
<feature type="compositionally biased region" description="Polar residues" evidence="1">
    <location>
        <begin position="18"/>
        <end position="39"/>
    </location>
</feature>
<proteinExistence type="predicted"/>
<gene>
    <name evidence="2" type="ORF">ASPCADRAFT_39090</name>
    <name evidence="3" type="ORF">ASPCADRAFT_39171</name>
</gene>
<dbReference type="AlphaFoldDB" id="A0A1R3S0P1"/>
<name>A0A1R3S0P1_ASPC5</name>
<dbReference type="OrthoDB" id="6921389at2759"/>
<evidence type="ECO:0000313" key="3">
    <source>
        <dbReference type="EMBL" id="OOG00271.1"/>
    </source>
</evidence>
<organism evidence="3 4">
    <name type="scientific">Aspergillus carbonarius (strain ITEM 5010)</name>
    <dbReference type="NCBI Taxonomy" id="602072"/>
    <lineage>
        <taxon>Eukaryota</taxon>
        <taxon>Fungi</taxon>
        <taxon>Dikarya</taxon>
        <taxon>Ascomycota</taxon>
        <taxon>Pezizomycotina</taxon>
        <taxon>Eurotiomycetes</taxon>
        <taxon>Eurotiomycetidae</taxon>
        <taxon>Eurotiales</taxon>
        <taxon>Aspergillaceae</taxon>
        <taxon>Aspergillus</taxon>
        <taxon>Aspergillus subgen. Circumdati</taxon>
    </lineage>
</organism>
<accession>A0A1R3S0P1</accession>
<dbReference type="STRING" id="602072.A0A1R3S0P1"/>